<dbReference type="EMBL" id="CP015106">
    <property type="protein sequence ID" value="ASJ13747.1"/>
    <property type="molecule type" value="Genomic_DNA"/>
</dbReference>
<dbReference type="RefSeq" id="WP_088865965.1">
    <property type="nucleotide sequence ID" value="NZ_CP015106.1"/>
</dbReference>
<sequence length="154" mass="17795">MERPSFKGYMKILVLDLLREPKHGYGIMSELENLYGIKLSAGTVYPILSSLRRSGLIEVAGTGARDRKTYIITEKGQTYLAEHEEELREIKARMRAYKAFLELGGDELRAAFRELFESMDELTDEQRERIRELFTGCARELRLILLGGGRYERD</sequence>
<accession>A0A2Z2MYJ6</accession>
<dbReference type="InterPro" id="IPR036388">
    <property type="entry name" value="WH-like_DNA-bd_sf"/>
</dbReference>
<reference evidence="2 3" key="1">
    <citation type="submission" date="2016-04" db="EMBL/GenBank/DDBJ databases">
        <title>Complete genome sequence of Thermococcus radiotolerans type strain EJ2.</title>
        <authorList>
            <person name="Oger P.M."/>
        </authorList>
    </citation>
    <scope>NUCLEOTIDE SEQUENCE [LARGE SCALE GENOMIC DNA]</scope>
    <source>
        <strain evidence="2 3">EJ2</strain>
    </source>
</reference>
<dbReference type="InterPro" id="IPR005149">
    <property type="entry name" value="Tscrpt_reg_PadR_N"/>
</dbReference>
<dbReference type="Proteomes" id="UP000250085">
    <property type="component" value="Chromosome"/>
</dbReference>
<protein>
    <submittedName>
        <fullName evidence="2">PadR family transcriptional regulator</fullName>
    </submittedName>
</protein>
<keyword evidence="3" id="KW-1185">Reference proteome</keyword>
<evidence type="ECO:0000313" key="3">
    <source>
        <dbReference type="Proteomes" id="UP000250085"/>
    </source>
</evidence>
<proteinExistence type="predicted"/>
<dbReference type="OrthoDB" id="56053at2157"/>
<dbReference type="PANTHER" id="PTHR43252:SF5">
    <property type="entry name" value="TRANSCRIPTIONAL REGULATOR, PADR-LIKE FAMILY"/>
    <property type="match status" value="1"/>
</dbReference>
<dbReference type="KEGG" id="trl:A3L10_00855"/>
<dbReference type="SUPFAM" id="SSF46785">
    <property type="entry name" value="Winged helix' DNA-binding domain"/>
    <property type="match status" value="1"/>
</dbReference>
<name>A0A2Z2MYJ6_9EURY</name>
<dbReference type="GeneID" id="33327352"/>
<dbReference type="Pfam" id="PF03551">
    <property type="entry name" value="PadR"/>
    <property type="match status" value="1"/>
</dbReference>
<evidence type="ECO:0000313" key="2">
    <source>
        <dbReference type="EMBL" id="ASJ13747.1"/>
    </source>
</evidence>
<dbReference type="AlphaFoldDB" id="A0A2Z2MYJ6"/>
<dbReference type="PANTHER" id="PTHR43252">
    <property type="entry name" value="TRANSCRIPTIONAL REGULATOR YQJI"/>
    <property type="match status" value="1"/>
</dbReference>
<organism evidence="2 3">
    <name type="scientific">Thermococcus radiotolerans</name>
    <dbReference type="NCBI Taxonomy" id="187880"/>
    <lineage>
        <taxon>Archaea</taxon>
        <taxon>Methanobacteriati</taxon>
        <taxon>Methanobacteriota</taxon>
        <taxon>Thermococci</taxon>
        <taxon>Thermococcales</taxon>
        <taxon>Thermococcaceae</taxon>
        <taxon>Thermococcus</taxon>
    </lineage>
</organism>
<evidence type="ECO:0000259" key="1">
    <source>
        <dbReference type="Pfam" id="PF03551"/>
    </source>
</evidence>
<feature type="domain" description="Transcription regulator PadR N-terminal" evidence="1">
    <location>
        <begin position="14"/>
        <end position="82"/>
    </location>
</feature>
<dbReference type="InterPro" id="IPR036390">
    <property type="entry name" value="WH_DNA-bd_sf"/>
</dbReference>
<gene>
    <name evidence="2" type="ORF">A3L10_00855</name>
</gene>
<dbReference type="Gene3D" id="1.10.10.10">
    <property type="entry name" value="Winged helix-like DNA-binding domain superfamily/Winged helix DNA-binding domain"/>
    <property type="match status" value="1"/>
</dbReference>